<evidence type="ECO:0000313" key="2">
    <source>
        <dbReference type="EMBL" id="EWS75323.1"/>
    </source>
</evidence>
<dbReference type="EMBL" id="GG662758">
    <property type="protein sequence ID" value="EWS75323.1"/>
    <property type="molecule type" value="Genomic_DNA"/>
</dbReference>
<organism evidence="2 3">
    <name type="scientific">Tetrahymena thermophila (strain SB210)</name>
    <dbReference type="NCBI Taxonomy" id="312017"/>
    <lineage>
        <taxon>Eukaryota</taxon>
        <taxon>Sar</taxon>
        <taxon>Alveolata</taxon>
        <taxon>Ciliophora</taxon>
        <taxon>Intramacronucleata</taxon>
        <taxon>Oligohymenophorea</taxon>
        <taxon>Hymenostomatida</taxon>
        <taxon>Tetrahymenina</taxon>
        <taxon>Tetrahymenidae</taxon>
        <taxon>Tetrahymena</taxon>
    </lineage>
</organism>
<protein>
    <submittedName>
        <fullName evidence="2">Transmembrane protein, putative</fullName>
    </submittedName>
</protein>
<keyword evidence="1" id="KW-1133">Transmembrane helix</keyword>
<evidence type="ECO:0000256" key="1">
    <source>
        <dbReference type="SAM" id="Phobius"/>
    </source>
</evidence>
<proteinExistence type="predicted"/>
<dbReference type="GeneID" id="24441038"/>
<dbReference type="Proteomes" id="UP000009168">
    <property type="component" value="Unassembled WGS sequence"/>
</dbReference>
<keyword evidence="1 2" id="KW-0812">Transmembrane</keyword>
<sequence length="197" mass="23138">MCPQIFFIAEHSSNKIYKNQQQRVIVILLCVQIKINNLSLDLIPADVFFAEACSKYLTLILFIVELILFALTIISACTNILLNLSFKLIITNHVSQVNQSLQKNGQVSILQALHFLFGNHYLKQKLQYDMQQIRRNQNVYFFKQQMPYQVEQTNNKKQESQMFNQLIMHFHPKLISQFVFNFAEALIRFRSLIIAIH</sequence>
<evidence type="ECO:0000313" key="3">
    <source>
        <dbReference type="Proteomes" id="UP000009168"/>
    </source>
</evidence>
<gene>
    <name evidence="2" type="ORF">TTHERM_000896099</name>
</gene>
<accession>W7XEY6</accession>
<dbReference type="InParanoid" id="W7XEY6"/>
<dbReference type="KEGG" id="tet:TTHERM_000896099"/>
<keyword evidence="1" id="KW-0472">Membrane</keyword>
<reference evidence="3" key="1">
    <citation type="journal article" date="2006" name="PLoS Biol.">
        <title>Macronuclear genome sequence of the ciliate Tetrahymena thermophila, a model eukaryote.</title>
        <authorList>
            <person name="Eisen J.A."/>
            <person name="Coyne R.S."/>
            <person name="Wu M."/>
            <person name="Wu D."/>
            <person name="Thiagarajan M."/>
            <person name="Wortman J.R."/>
            <person name="Badger J.H."/>
            <person name="Ren Q."/>
            <person name="Amedeo P."/>
            <person name="Jones K.M."/>
            <person name="Tallon L.J."/>
            <person name="Delcher A.L."/>
            <person name="Salzberg S.L."/>
            <person name="Silva J.C."/>
            <person name="Haas B.J."/>
            <person name="Majoros W.H."/>
            <person name="Farzad M."/>
            <person name="Carlton J.M."/>
            <person name="Smith R.K. Jr."/>
            <person name="Garg J."/>
            <person name="Pearlman R.E."/>
            <person name="Karrer K.M."/>
            <person name="Sun L."/>
            <person name="Manning G."/>
            <person name="Elde N.C."/>
            <person name="Turkewitz A.P."/>
            <person name="Asai D.J."/>
            <person name="Wilkes D.E."/>
            <person name="Wang Y."/>
            <person name="Cai H."/>
            <person name="Collins K."/>
            <person name="Stewart B.A."/>
            <person name="Lee S.R."/>
            <person name="Wilamowska K."/>
            <person name="Weinberg Z."/>
            <person name="Ruzzo W.L."/>
            <person name="Wloga D."/>
            <person name="Gaertig J."/>
            <person name="Frankel J."/>
            <person name="Tsao C.-C."/>
            <person name="Gorovsky M.A."/>
            <person name="Keeling P.J."/>
            <person name="Waller R.F."/>
            <person name="Patron N.J."/>
            <person name="Cherry J.M."/>
            <person name="Stover N.A."/>
            <person name="Krieger C.J."/>
            <person name="del Toro C."/>
            <person name="Ryder H.F."/>
            <person name="Williamson S.C."/>
            <person name="Barbeau R.A."/>
            <person name="Hamilton E.P."/>
            <person name="Orias E."/>
        </authorList>
    </citation>
    <scope>NUCLEOTIDE SEQUENCE [LARGE SCALE GENOMIC DNA]</scope>
    <source>
        <strain evidence="3">SB210</strain>
    </source>
</reference>
<feature type="transmembrane region" description="Helical" evidence="1">
    <location>
        <begin position="56"/>
        <end position="82"/>
    </location>
</feature>
<name>W7XEY6_TETTS</name>
<dbReference type="AlphaFoldDB" id="W7XEY6"/>
<keyword evidence="3" id="KW-1185">Reference proteome</keyword>
<dbReference type="RefSeq" id="XP_012652155.1">
    <property type="nucleotide sequence ID" value="XM_012796701.1"/>
</dbReference>